<protein>
    <submittedName>
        <fullName evidence="6">Thioredoxin reductase</fullName>
    </submittedName>
</protein>
<keyword evidence="1" id="KW-0285">Flavoprotein</keyword>
<feature type="compositionally biased region" description="Low complexity" evidence="4">
    <location>
        <begin position="100"/>
        <end position="110"/>
    </location>
</feature>
<reference evidence="6 7" key="1">
    <citation type="submission" date="2021-01" db="EMBL/GenBank/DDBJ databases">
        <title>Whole genome shotgun sequence of Actinoplanes deccanensis NBRC 13994.</title>
        <authorList>
            <person name="Komaki H."/>
            <person name="Tamura T."/>
        </authorList>
    </citation>
    <scope>NUCLEOTIDE SEQUENCE [LARGE SCALE GENOMIC DNA]</scope>
    <source>
        <strain evidence="6 7">NBRC 13994</strain>
    </source>
</reference>
<accession>A0ABQ3YGU4</accession>
<keyword evidence="7" id="KW-1185">Reference proteome</keyword>
<keyword evidence="2" id="KW-0560">Oxidoreductase</keyword>
<feature type="compositionally biased region" description="Low complexity" evidence="4">
    <location>
        <begin position="73"/>
        <end position="93"/>
    </location>
</feature>
<dbReference type="SUPFAM" id="SSF51206">
    <property type="entry name" value="cAMP-binding domain-like"/>
    <property type="match status" value="1"/>
</dbReference>
<dbReference type="RefSeq" id="WP_203775154.1">
    <property type="nucleotide sequence ID" value="NZ_BOMI01000163.1"/>
</dbReference>
<evidence type="ECO:0000313" key="7">
    <source>
        <dbReference type="Proteomes" id="UP000609879"/>
    </source>
</evidence>
<feature type="region of interest" description="Disordered" evidence="4">
    <location>
        <begin position="70"/>
        <end position="110"/>
    </location>
</feature>
<name>A0ABQ3YGU4_9ACTN</name>
<comment type="caution">
    <text evidence="6">The sequence shown here is derived from an EMBL/GenBank/DDBJ whole genome shotgun (WGS) entry which is preliminary data.</text>
</comment>
<dbReference type="InterPro" id="IPR018490">
    <property type="entry name" value="cNMP-bd_dom_sf"/>
</dbReference>
<dbReference type="InterPro" id="IPR014710">
    <property type="entry name" value="RmlC-like_jellyroll"/>
</dbReference>
<comment type="catalytic activity">
    <reaction evidence="3">
        <text>[thioredoxin]-dithiol + NADP(+) = [thioredoxin]-disulfide + NADPH + H(+)</text>
        <dbReference type="Rhea" id="RHEA:20345"/>
        <dbReference type="Rhea" id="RHEA-COMP:10698"/>
        <dbReference type="Rhea" id="RHEA-COMP:10700"/>
        <dbReference type="ChEBI" id="CHEBI:15378"/>
        <dbReference type="ChEBI" id="CHEBI:29950"/>
        <dbReference type="ChEBI" id="CHEBI:50058"/>
        <dbReference type="ChEBI" id="CHEBI:57783"/>
        <dbReference type="ChEBI" id="CHEBI:58349"/>
        <dbReference type="EC" id="1.8.1.9"/>
    </reaction>
</comment>
<dbReference type="InterPro" id="IPR036188">
    <property type="entry name" value="FAD/NAD-bd_sf"/>
</dbReference>
<gene>
    <name evidence="6" type="primary">trxB_4</name>
    <name evidence="6" type="ORF">Ade02nite_78650</name>
</gene>
<dbReference type="Gene3D" id="3.50.50.60">
    <property type="entry name" value="FAD/NAD(P)-binding domain"/>
    <property type="match status" value="2"/>
</dbReference>
<dbReference type="PRINTS" id="PR00469">
    <property type="entry name" value="PNDRDTASEII"/>
</dbReference>
<dbReference type="InterPro" id="IPR000595">
    <property type="entry name" value="cNMP-bd_dom"/>
</dbReference>
<evidence type="ECO:0000256" key="1">
    <source>
        <dbReference type="ARBA" id="ARBA00022630"/>
    </source>
</evidence>
<proteinExistence type="predicted"/>
<dbReference type="InterPro" id="IPR050097">
    <property type="entry name" value="Ferredoxin-NADP_redctase_2"/>
</dbReference>
<dbReference type="PROSITE" id="PS50042">
    <property type="entry name" value="CNMP_BINDING_3"/>
    <property type="match status" value="1"/>
</dbReference>
<dbReference type="Pfam" id="PF07992">
    <property type="entry name" value="Pyr_redox_2"/>
    <property type="match status" value="1"/>
</dbReference>
<evidence type="ECO:0000256" key="4">
    <source>
        <dbReference type="SAM" id="MobiDB-lite"/>
    </source>
</evidence>
<evidence type="ECO:0000259" key="5">
    <source>
        <dbReference type="PROSITE" id="PS50042"/>
    </source>
</evidence>
<dbReference type="Proteomes" id="UP000609879">
    <property type="component" value="Unassembled WGS sequence"/>
</dbReference>
<dbReference type="CDD" id="cd00038">
    <property type="entry name" value="CAP_ED"/>
    <property type="match status" value="1"/>
</dbReference>
<feature type="domain" description="Cyclic nucleotide-binding" evidence="5">
    <location>
        <begin position="19"/>
        <end position="175"/>
    </location>
</feature>
<sequence length="591" mass="61195">MVTPFPELGDQFEELAAAAFVALDEEQFARAIAYGRPSPVRAGDLLFDVGDDDGDLILIESGTVIVTSGLSGAASPATSPADSPAASAATSPADSPPTSPATSPADSPAAEEPILRAGPRQFVGELNLLTGQTRILTAHATEDGVVHRVSPSAFRRLMAQDTEVSDILLRAFLARRQLLVSRAAHNLDVVADDTTAAGLALRTFLIRQDLPYRWLGPDTTEGRQVTAAAGLSAGDLPAAITPRVTLRNVDPGTLSHSLGLTYRRTPKGVADLTIVGAGPAGLAAAVYGASEGLETVLLDAVATGGQAAASSRIENYLGFPFGLSGEALTARAVVQALKFGAHLGSPCGVASLTRGADGNHLITLVDGTEIPTRTVLIATGAAYRNLPLGRWADFVGAGIYYAATDLEAKAVTGLPVTVVGGANSAGQAALYLARHAGHVTLAVRGGSLTKDMSSYLVERILADPRITVRTTTEVTSLRGGHRLQEITLTSRTTGDSDPCGCFGLFCFIGATPATEWLTDVALDENGFIPTDVQLGPRWTETTRPPLPFETSIPGVFAAGDVRTDSMKRVAAAVGEGASAVRSVHQALAHLT</sequence>
<dbReference type="EMBL" id="BOMI01000163">
    <property type="protein sequence ID" value="GID79224.1"/>
    <property type="molecule type" value="Genomic_DNA"/>
</dbReference>
<dbReference type="Gene3D" id="2.60.120.10">
    <property type="entry name" value="Jelly Rolls"/>
    <property type="match status" value="1"/>
</dbReference>
<dbReference type="PANTHER" id="PTHR48105">
    <property type="entry name" value="THIOREDOXIN REDUCTASE 1-RELATED-RELATED"/>
    <property type="match status" value="1"/>
</dbReference>
<evidence type="ECO:0000313" key="6">
    <source>
        <dbReference type="EMBL" id="GID79224.1"/>
    </source>
</evidence>
<evidence type="ECO:0000256" key="2">
    <source>
        <dbReference type="ARBA" id="ARBA00023002"/>
    </source>
</evidence>
<dbReference type="PRINTS" id="PR00368">
    <property type="entry name" value="FADPNR"/>
</dbReference>
<dbReference type="InterPro" id="IPR023753">
    <property type="entry name" value="FAD/NAD-binding_dom"/>
</dbReference>
<dbReference type="SUPFAM" id="SSF51905">
    <property type="entry name" value="FAD/NAD(P)-binding domain"/>
    <property type="match status" value="1"/>
</dbReference>
<evidence type="ECO:0000256" key="3">
    <source>
        <dbReference type="ARBA" id="ARBA00048132"/>
    </source>
</evidence>
<organism evidence="6 7">
    <name type="scientific">Paractinoplanes deccanensis</name>
    <dbReference type="NCBI Taxonomy" id="113561"/>
    <lineage>
        <taxon>Bacteria</taxon>
        <taxon>Bacillati</taxon>
        <taxon>Actinomycetota</taxon>
        <taxon>Actinomycetes</taxon>
        <taxon>Micromonosporales</taxon>
        <taxon>Micromonosporaceae</taxon>
        <taxon>Paractinoplanes</taxon>
    </lineage>
</organism>